<reference evidence="6" key="2">
    <citation type="submission" date="2020-09" db="EMBL/GenBank/DDBJ databases">
        <authorList>
            <person name="Sun Q."/>
            <person name="Zhou Y."/>
        </authorList>
    </citation>
    <scope>NUCLEOTIDE SEQUENCE</scope>
    <source>
        <strain evidence="6">CGMCC 1.16012</strain>
    </source>
</reference>
<protein>
    <recommendedName>
        <fullName evidence="5">NlpC/P60 domain-containing protein</fullName>
    </recommendedName>
</protein>
<reference evidence="6" key="1">
    <citation type="journal article" date="2014" name="Int. J. Syst. Evol. Microbiol.">
        <title>Complete genome sequence of Corynebacterium casei LMG S-19264T (=DSM 44701T), isolated from a smear-ripened cheese.</title>
        <authorList>
            <consortium name="US DOE Joint Genome Institute (JGI-PGF)"/>
            <person name="Walter F."/>
            <person name="Albersmeier A."/>
            <person name="Kalinowski J."/>
            <person name="Ruckert C."/>
        </authorList>
    </citation>
    <scope>NUCLEOTIDE SEQUENCE</scope>
    <source>
        <strain evidence="6">CGMCC 1.16012</strain>
    </source>
</reference>
<evidence type="ECO:0000313" key="6">
    <source>
        <dbReference type="EMBL" id="GGE56861.1"/>
    </source>
</evidence>
<dbReference type="Proteomes" id="UP000606730">
    <property type="component" value="Unassembled WGS sequence"/>
</dbReference>
<dbReference type="RefSeq" id="WP_095594463.1">
    <property type="nucleotide sequence ID" value="NZ_BMKN01000002.1"/>
</dbReference>
<accession>A0A917EKD8</accession>
<dbReference type="Pfam" id="PF00877">
    <property type="entry name" value="NLPC_P60"/>
    <property type="match status" value="1"/>
</dbReference>
<evidence type="ECO:0000256" key="3">
    <source>
        <dbReference type="ARBA" id="ARBA00022801"/>
    </source>
</evidence>
<dbReference type="InterPro" id="IPR041382">
    <property type="entry name" value="SH3_16"/>
</dbReference>
<evidence type="ECO:0000256" key="4">
    <source>
        <dbReference type="ARBA" id="ARBA00022807"/>
    </source>
</evidence>
<dbReference type="GO" id="GO:0006508">
    <property type="term" value="P:proteolysis"/>
    <property type="evidence" value="ECO:0007669"/>
    <property type="project" value="UniProtKB-KW"/>
</dbReference>
<name>A0A917EKD8_9RHOB</name>
<dbReference type="Pfam" id="PF18348">
    <property type="entry name" value="SH3_16"/>
    <property type="match status" value="1"/>
</dbReference>
<dbReference type="EMBL" id="BMKN01000002">
    <property type="protein sequence ID" value="GGE56861.1"/>
    <property type="molecule type" value="Genomic_DNA"/>
</dbReference>
<dbReference type="OrthoDB" id="9813368at2"/>
<gene>
    <name evidence="6" type="ORF">GCM10011517_25790</name>
</gene>
<evidence type="ECO:0000256" key="2">
    <source>
        <dbReference type="ARBA" id="ARBA00022670"/>
    </source>
</evidence>
<keyword evidence="2" id="KW-0645">Protease</keyword>
<keyword evidence="4" id="KW-0788">Thiol protease</keyword>
<dbReference type="PANTHER" id="PTHR47359:SF3">
    <property type="entry name" value="NLP_P60 DOMAIN-CONTAINING PROTEIN-RELATED"/>
    <property type="match status" value="1"/>
</dbReference>
<dbReference type="InterPro" id="IPR051794">
    <property type="entry name" value="PG_Endopeptidase_C40"/>
</dbReference>
<sequence length="246" mass="26705">MELRVTSPVTDLLPKPNTGRTRQLVYGEAFQVEQSDGDYAIGRASRDGYHGAILQSELGVSEPPTHRIAVPASHSYGSADFKNPDAQPLSFGSQLRVVSAQGNFFETAQGRFVPKPHLRPLNAPFADPVTVAQMFFGTPYLWGGNSIWGIDCSGLVQMAFLSSGRDCPGDSGPQQDQLGRLLPPGSGFERGDLLFWKGHVALVVDPHTLIHANAHHMAVAYEPLSDALRRIEEQGDGPLLAHKRVD</sequence>
<evidence type="ECO:0000259" key="5">
    <source>
        <dbReference type="PROSITE" id="PS51935"/>
    </source>
</evidence>
<dbReference type="SUPFAM" id="SSF54001">
    <property type="entry name" value="Cysteine proteinases"/>
    <property type="match status" value="1"/>
</dbReference>
<organism evidence="6 7">
    <name type="scientific">Actibacterium pelagium</name>
    <dbReference type="NCBI Taxonomy" id="2029103"/>
    <lineage>
        <taxon>Bacteria</taxon>
        <taxon>Pseudomonadati</taxon>
        <taxon>Pseudomonadota</taxon>
        <taxon>Alphaproteobacteria</taxon>
        <taxon>Rhodobacterales</taxon>
        <taxon>Roseobacteraceae</taxon>
        <taxon>Actibacterium</taxon>
    </lineage>
</organism>
<evidence type="ECO:0000313" key="7">
    <source>
        <dbReference type="Proteomes" id="UP000606730"/>
    </source>
</evidence>
<dbReference type="AlphaFoldDB" id="A0A917EKD8"/>
<proteinExistence type="inferred from homology"/>
<dbReference type="GO" id="GO:0008234">
    <property type="term" value="F:cysteine-type peptidase activity"/>
    <property type="evidence" value="ECO:0007669"/>
    <property type="project" value="UniProtKB-KW"/>
</dbReference>
<comment type="similarity">
    <text evidence="1">Belongs to the peptidase C40 family.</text>
</comment>
<dbReference type="InterPro" id="IPR038765">
    <property type="entry name" value="Papain-like_cys_pep_sf"/>
</dbReference>
<dbReference type="InterPro" id="IPR000064">
    <property type="entry name" value="NLP_P60_dom"/>
</dbReference>
<dbReference type="PROSITE" id="PS51935">
    <property type="entry name" value="NLPC_P60"/>
    <property type="match status" value="1"/>
</dbReference>
<dbReference type="Gene3D" id="3.90.1720.10">
    <property type="entry name" value="endopeptidase domain like (from Nostoc punctiforme)"/>
    <property type="match status" value="1"/>
</dbReference>
<evidence type="ECO:0000256" key="1">
    <source>
        <dbReference type="ARBA" id="ARBA00007074"/>
    </source>
</evidence>
<feature type="domain" description="NlpC/P60" evidence="5">
    <location>
        <begin position="122"/>
        <end position="246"/>
    </location>
</feature>
<dbReference type="PANTHER" id="PTHR47359">
    <property type="entry name" value="PEPTIDOGLYCAN DL-ENDOPEPTIDASE CWLO"/>
    <property type="match status" value="1"/>
</dbReference>
<comment type="caution">
    <text evidence="6">The sequence shown here is derived from an EMBL/GenBank/DDBJ whole genome shotgun (WGS) entry which is preliminary data.</text>
</comment>
<keyword evidence="7" id="KW-1185">Reference proteome</keyword>
<keyword evidence="3" id="KW-0378">Hydrolase</keyword>